<accession>A0ABX0LRA1</accession>
<comment type="similarity">
    <text evidence="2">Belongs to the GSP M family.</text>
</comment>
<evidence type="ECO:0000256" key="2">
    <source>
        <dbReference type="ARBA" id="ARBA00010637"/>
    </source>
</evidence>
<reference evidence="13 14" key="1">
    <citation type="submission" date="2019-09" db="EMBL/GenBank/DDBJ databases">
        <title>Taxonomy of Antarctic Massilia spp.: description of Massilia rubra sp. nov., Massilia aquatica sp. nov., Massilia mucilaginosa sp. nov., Massilia frigida sp. nov. isolated from streams, lakes and regoliths.</title>
        <authorList>
            <person name="Holochova P."/>
            <person name="Sedlacek I."/>
            <person name="Kralova S."/>
            <person name="Maslanova I."/>
            <person name="Busse H.-J."/>
            <person name="Stankova E."/>
            <person name="Vrbovska V."/>
            <person name="Kovarovic V."/>
            <person name="Bartak M."/>
            <person name="Svec P."/>
            <person name="Pantucek R."/>
        </authorList>
    </citation>
    <scope>NUCLEOTIDE SEQUENCE [LARGE SCALE GENOMIC DNA]</scope>
    <source>
        <strain evidence="13 14">CCM 8692</strain>
    </source>
</reference>
<evidence type="ECO:0000256" key="11">
    <source>
        <dbReference type="SAM" id="MobiDB-lite"/>
    </source>
</evidence>
<evidence type="ECO:0000256" key="4">
    <source>
        <dbReference type="ARBA" id="ARBA00022475"/>
    </source>
</evidence>
<dbReference type="Gene3D" id="3.30.1360.100">
    <property type="entry name" value="General secretion pathway protein M, EpsM"/>
    <property type="match status" value="1"/>
</dbReference>
<organism evidence="13 14">
    <name type="scientific">Massilia rubra</name>
    <dbReference type="NCBI Taxonomy" id="2607910"/>
    <lineage>
        <taxon>Bacteria</taxon>
        <taxon>Pseudomonadati</taxon>
        <taxon>Pseudomonadota</taxon>
        <taxon>Betaproteobacteria</taxon>
        <taxon>Burkholderiales</taxon>
        <taxon>Oxalobacteraceae</taxon>
        <taxon>Telluria group</taxon>
        <taxon>Massilia</taxon>
    </lineage>
</organism>
<dbReference type="InterPro" id="IPR023229">
    <property type="entry name" value="T2SS_M_periplasmic_sf"/>
</dbReference>
<evidence type="ECO:0000256" key="6">
    <source>
        <dbReference type="ARBA" id="ARBA00022692"/>
    </source>
</evidence>
<protein>
    <submittedName>
        <fullName evidence="13">Type II secretion system protein M</fullName>
    </submittedName>
</protein>
<evidence type="ECO:0000256" key="7">
    <source>
        <dbReference type="ARBA" id="ARBA00022927"/>
    </source>
</evidence>
<dbReference type="SUPFAM" id="SSF103054">
    <property type="entry name" value="General secretion pathway protein M, EpsM"/>
    <property type="match status" value="1"/>
</dbReference>
<evidence type="ECO:0000313" key="13">
    <source>
        <dbReference type="EMBL" id="NHZ34890.1"/>
    </source>
</evidence>
<dbReference type="Pfam" id="PF04612">
    <property type="entry name" value="T2SSM"/>
    <property type="match status" value="1"/>
</dbReference>
<evidence type="ECO:0000256" key="12">
    <source>
        <dbReference type="SAM" id="Phobius"/>
    </source>
</evidence>
<keyword evidence="10" id="KW-0175">Coiled coil</keyword>
<dbReference type="Proteomes" id="UP000785613">
    <property type="component" value="Unassembled WGS sequence"/>
</dbReference>
<evidence type="ECO:0000256" key="9">
    <source>
        <dbReference type="ARBA" id="ARBA00023136"/>
    </source>
</evidence>
<evidence type="ECO:0000256" key="5">
    <source>
        <dbReference type="ARBA" id="ARBA00022519"/>
    </source>
</evidence>
<dbReference type="EMBL" id="VUYU01000008">
    <property type="protein sequence ID" value="NHZ34890.1"/>
    <property type="molecule type" value="Genomic_DNA"/>
</dbReference>
<keyword evidence="14" id="KW-1185">Reference proteome</keyword>
<dbReference type="RefSeq" id="WP_167225719.1">
    <property type="nucleotide sequence ID" value="NZ_VUYU01000008.1"/>
</dbReference>
<keyword evidence="4" id="KW-1003">Cell membrane</keyword>
<evidence type="ECO:0000256" key="3">
    <source>
        <dbReference type="ARBA" id="ARBA00022448"/>
    </source>
</evidence>
<feature type="coiled-coil region" evidence="10">
    <location>
        <begin position="53"/>
        <end position="83"/>
    </location>
</feature>
<feature type="transmembrane region" description="Helical" evidence="12">
    <location>
        <begin position="28"/>
        <end position="50"/>
    </location>
</feature>
<keyword evidence="8 12" id="KW-1133">Transmembrane helix</keyword>
<sequence length="177" mass="18742">MSALTVVGGFKDKLALYWMARTEQERKFLGIGGAIALLALVYGVLLAPALEGSARLRKELPLLKQQKAQLEAMAKTAAELAGQTPPQVTPMSRETINASLSARGIKPESVSITGEYAKVQVSGVAFSTLVAWLDAQRLEHRISVLEAAITVPTTASPPAGQVDASMTLRQNADAGSR</sequence>
<evidence type="ECO:0000256" key="10">
    <source>
        <dbReference type="SAM" id="Coils"/>
    </source>
</evidence>
<dbReference type="InterPro" id="IPR007690">
    <property type="entry name" value="T2SS_GspM"/>
</dbReference>
<name>A0ABX0LRA1_9BURK</name>
<evidence type="ECO:0000256" key="8">
    <source>
        <dbReference type="ARBA" id="ARBA00022989"/>
    </source>
</evidence>
<comment type="subcellular location">
    <subcellularLocation>
        <location evidence="1">Cell inner membrane</location>
        <topology evidence="1">Single-pass membrane protein</topology>
    </subcellularLocation>
</comment>
<keyword evidence="3" id="KW-0813">Transport</keyword>
<feature type="region of interest" description="Disordered" evidence="11">
    <location>
        <begin position="156"/>
        <end position="177"/>
    </location>
</feature>
<evidence type="ECO:0000313" key="14">
    <source>
        <dbReference type="Proteomes" id="UP000785613"/>
    </source>
</evidence>
<keyword evidence="6 12" id="KW-0812">Transmembrane</keyword>
<comment type="caution">
    <text evidence="13">The sequence shown here is derived from an EMBL/GenBank/DDBJ whole genome shotgun (WGS) entry which is preliminary data.</text>
</comment>
<keyword evidence="7" id="KW-0653">Protein transport</keyword>
<keyword evidence="5" id="KW-0997">Cell inner membrane</keyword>
<gene>
    <name evidence="13" type="ORF">F0185_15055</name>
</gene>
<proteinExistence type="inferred from homology"/>
<keyword evidence="9 12" id="KW-0472">Membrane</keyword>
<evidence type="ECO:0000256" key="1">
    <source>
        <dbReference type="ARBA" id="ARBA00004377"/>
    </source>
</evidence>